<evidence type="ECO:0000256" key="1">
    <source>
        <dbReference type="SAM" id="SignalP"/>
    </source>
</evidence>
<keyword evidence="3" id="KW-0645">Protease</keyword>
<evidence type="ECO:0000259" key="2">
    <source>
        <dbReference type="Pfam" id="PF10502"/>
    </source>
</evidence>
<evidence type="ECO:0000313" key="3">
    <source>
        <dbReference type="EMBL" id="MDR6530277.1"/>
    </source>
</evidence>
<keyword evidence="4" id="KW-1185">Reference proteome</keyword>
<keyword evidence="1" id="KW-0732">Signal</keyword>
<feature type="signal peptide" evidence="1">
    <location>
        <begin position="1"/>
        <end position="17"/>
    </location>
</feature>
<dbReference type="InterPro" id="IPR036286">
    <property type="entry name" value="LexA/Signal_pep-like_sf"/>
</dbReference>
<sequence>MRRWILAAGGLACLALAAAPAPRLLLNTTASVPVGLYSLSPPGPARPGELLVVRPSPALAAFLDEGGWLPRGVPLIKPVGAVAGQSVCRLGRDLLIDGRLAARALEVDGHGRTLPAWSGCRVLGSGETLLLAPAFGSLDGRYFGPTSGDEVLARARPLLVARREAAR</sequence>
<accession>A0ABU1MVR0</accession>
<feature type="domain" description="Peptidase S26" evidence="2">
    <location>
        <begin position="15"/>
        <end position="156"/>
    </location>
</feature>
<dbReference type="Proteomes" id="UP001262754">
    <property type="component" value="Unassembled WGS sequence"/>
</dbReference>
<proteinExistence type="predicted"/>
<dbReference type="EMBL" id="JAVDRL010000003">
    <property type="protein sequence ID" value="MDR6530277.1"/>
    <property type="molecule type" value="Genomic_DNA"/>
</dbReference>
<dbReference type="GO" id="GO:0008233">
    <property type="term" value="F:peptidase activity"/>
    <property type="evidence" value="ECO:0007669"/>
    <property type="project" value="UniProtKB-KW"/>
</dbReference>
<dbReference type="GO" id="GO:0006508">
    <property type="term" value="P:proteolysis"/>
    <property type="evidence" value="ECO:0007669"/>
    <property type="project" value="UniProtKB-KW"/>
</dbReference>
<comment type="caution">
    <text evidence="3">The sequence shown here is derived from an EMBL/GenBank/DDBJ whole genome shotgun (WGS) entry which is preliminary data.</text>
</comment>
<dbReference type="InterPro" id="IPR019533">
    <property type="entry name" value="Peptidase_S26"/>
</dbReference>
<dbReference type="Pfam" id="PF10502">
    <property type="entry name" value="Peptidase_S26"/>
    <property type="match status" value="1"/>
</dbReference>
<dbReference type="SUPFAM" id="SSF51306">
    <property type="entry name" value="LexA/Signal peptidase"/>
    <property type="match status" value="1"/>
</dbReference>
<name>A0ABU1MVR0_9CAUL</name>
<gene>
    <name evidence="3" type="ORF">J2800_001013</name>
</gene>
<keyword evidence="3" id="KW-0378">Hydrolase</keyword>
<dbReference type="RefSeq" id="WP_310029745.1">
    <property type="nucleotide sequence ID" value="NZ_JAVDRL010000003.1"/>
</dbReference>
<evidence type="ECO:0000313" key="4">
    <source>
        <dbReference type="Proteomes" id="UP001262754"/>
    </source>
</evidence>
<feature type="chain" id="PRO_5045645969" evidence="1">
    <location>
        <begin position="18"/>
        <end position="167"/>
    </location>
</feature>
<protein>
    <submittedName>
        <fullName evidence="3">Type IV secretory pathway protease TraF</fullName>
    </submittedName>
</protein>
<organism evidence="3 4">
    <name type="scientific">Caulobacter rhizosphaerae</name>
    <dbReference type="NCBI Taxonomy" id="2010972"/>
    <lineage>
        <taxon>Bacteria</taxon>
        <taxon>Pseudomonadati</taxon>
        <taxon>Pseudomonadota</taxon>
        <taxon>Alphaproteobacteria</taxon>
        <taxon>Caulobacterales</taxon>
        <taxon>Caulobacteraceae</taxon>
        <taxon>Caulobacter</taxon>
    </lineage>
</organism>
<reference evidence="3 4" key="1">
    <citation type="submission" date="2023-07" db="EMBL/GenBank/DDBJ databases">
        <title>Sorghum-associated microbial communities from plants grown in Nebraska, USA.</title>
        <authorList>
            <person name="Schachtman D."/>
        </authorList>
    </citation>
    <scope>NUCLEOTIDE SEQUENCE [LARGE SCALE GENOMIC DNA]</scope>
    <source>
        <strain evidence="3 4">DS2154</strain>
    </source>
</reference>